<dbReference type="PROSITE" id="PS00061">
    <property type="entry name" value="ADH_SHORT"/>
    <property type="match status" value="1"/>
</dbReference>
<evidence type="ECO:0000256" key="3">
    <source>
        <dbReference type="ARBA" id="ARBA00023002"/>
    </source>
</evidence>
<dbReference type="OrthoDB" id="47007at2759"/>
<evidence type="ECO:0000256" key="2">
    <source>
        <dbReference type="ARBA" id="ARBA00022857"/>
    </source>
</evidence>
<dbReference type="PANTHER" id="PTHR43639:SF1">
    <property type="entry name" value="SHORT-CHAIN DEHYDROGENASE_REDUCTASE FAMILY PROTEIN"/>
    <property type="match status" value="1"/>
</dbReference>
<dbReference type="InterPro" id="IPR020904">
    <property type="entry name" value="Sc_DH/Rdtase_CS"/>
</dbReference>
<keyword evidence="3" id="KW-0560">Oxidoreductase</keyword>
<comment type="similarity">
    <text evidence="1">Belongs to the short-chain dehydrogenases/reductases (SDR) family.</text>
</comment>
<evidence type="ECO:0000313" key="4">
    <source>
        <dbReference type="EMBL" id="KAE8393415.1"/>
    </source>
</evidence>
<dbReference type="AlphaFoldDB" id="A0A5N7CH71"/>
<dbReference type="GO" id="GO:0016491">
    <property type="term" value="F:oxidoreductase activity"/>
    <property type="evidence" value="ECO:0007669"/>
    <property type="project" value="UniProtKB-KW"/>
</dbReference>
<dbReference type="PRINTS" id="PR00081">
    <property type="entry name" value="GDHRDH"/>
</dbReference>
<protein>
    <recommendedName>
        <fullName evidence="5">Short chain type dehydrogenase</fullName>
    </recommendedName>
</protein>
<organism evidence="4">
    <name type="scientific">Petromyces alliaceus</name>
    <name type="common">Aspergillus alliaceus</name>
    <dbReference type="NCBI Taxonomy" id="209559"/>
    <lineage>
        <taxon>Eukaryota</taxon>
        <taxon>Fungi</taxon>
        <taxon>Dikarya</taxon>
        <taxon>Ascomycota</taxon>
        <taxon>Pezizomycotina</taxon>
        <taxon>Eurotiomycetes</taxon>
        <taxon>Eurotiomycetidae</taxon>
        <taxon>Eurotiales</taxon>
        <taxon>Aspergillaceae</taxon>
        <taxon>Aspergillus</taxon>
        <taxon>Aspergillus subgen. Circumdati</taxon>
    </lineage>
</organism>
<dbReference type="Proteomes" id="UP000326877">
    <property type="component" value="Unassembled WGS sequence"/>
</dbReference>
<dbReference type="PANTHER" id="PTHR43639">
    <property type="entry name" value="OXIDOREDUCTASE, SHORT-CHAIN DEHYDROGENASE/REDUCTASE FAMILY (AFU_ORTHOLOGUE AFUA_5G02870)"/>
    <property type="match status" value="1"/>
</dbReference>
<dbReference type="Gene3D" id="3.40.50.720">
    <property type="entry name" value="NAD(P)-binding Rossmann-like Domain"/>
    <property type="match status" value="1"/>
</dbReference>
<keyword evidence="2" id="KW-0521">NADP</keyword>
<dbReference type="InterPro" id="IPR002347">
    <property type="entry name" value="SDR_fam"/>
</dbReference>
<dbReference type="InterPro" id="IPR036291">
    <property type="entry name" value="NAD(P)-bd_dom_sf"/>
</dbReference>
<dbReference type="EMBL" id="ML735230">
    <property type="protein sequence ID" value="KAE8393415.1"/>
    <property type="molecule type" value="Genomic_DNA"/>
</dbReference>
<reference evidence="4" key="1">
    <citation type="submission" date="2019-04" db="EMBL/GenBank/DDBJ databases">
        <title>Friends and foes A comparative genomics studyof 23 Aspergillus species from section Flavi.</title>
        <authorList>
            <consortium name="DOE Joint Genome Institute"/>
            <person name="Kjaerbolling I."/>
            <person name="Vesth T."/>
            <person name="Frisvad J.C."/>
            <person name="Nybo J.L."/>
            <person name="Theobald S."/>
            <person name="Kildgaard S."/>
            <person name="Isbrandt T."/>
            <person name="Kuo A."/>
            <person name="Sato A."/>
            <person name="Lyhne E.K."/>
            <person name="Kogle M.E."/>
            <person name="Wiebenga A."/>
            <person name="Kun R.S."/>
            <person name="Lubbers R.J."/>
            <person name="Makela M.R."/>
            <person name="Barry K."/>
            <person name="Chovatia M."/>
            <person name="Clum A."/>
            <person name="Daum C."/>
            <person name="Haridas S."/>
            <person name="He G."/>
            <person name="LaButti K."/>
            <person name="Lipzen A."/>
            <person name="Mondo S."/>
            <person name="Riley R."/>
            <person name="Salamov A."/>
            <person name="Simmons B.A."/>
            <person name="Magnuson J.K."/>
            <person name="Henrissat B."/>
            <person name="Mortensen U.H."/>
            <person name="Larsen T.O."/>
            <person name="Devries R.P."/>
            <person name="Grigoriev I.V."/>
            <person name="Machida M."/>
            <person name="Baker S.E."/>
            <person name="Andersen M.R."/>
        </authorList>
    </citation>
    <scope>NUCLEOTIDE SEQUENCE [LARGE SCALE GENOMIC DNA]</scope>
    <source>
        <strain evidence="4">IBT 14317</strain>
    </source>
</reference>
<dbReference type="PRINTS" id="PR00080">
    <property type="entry name" value="SDRFAMILY"/>
</dbReference>
<dbReference type="GO" id="GO:0044550">
    <property type="term" value="P:secondary metabolite biosynthetic process"/>
    <property type="evidence" value="ECO:0007669"/>
    <property type="project" value="UniProtKB-ARBA"/>
</dbReference>
<sequence length="259" mass="26536">MVDTLSLTGKVAIITGSARETGIGAAIAAALARNGAYVTIDHVSDSSAEAAARVAQKISNEGGRVTVVQADVSTPEGAKMLVDETLAAFNVDHIDILVNNAAAGMPQGVLQATRQSLETVFSTIVYAPIFVVQAAVPYMPRGGRVINIGSVASKLGMAPVAIYGAAKAASDSLTYSMAMELGRSHGITVNTVSPGPVNTGVLPKEQAEKIDGFLVPMTRAEGRVGTTEDIADATLLLASEKSRWITGQVISVSGGITGN</sequence>
<dbReference type="FunFam" id="3.40.50.720:FF:000084">
    <property type="entry name" value="Short-chain dehydrogenase reductase"/>
    <property type="match status" value="1"/>
</dbReference>
<proteinExistence type="inferred from homology"/>
<evidence type="ECO:0008006" key="5">
    <source>
        <dbReference type="Google" id="ProtNLM"/>
    </source>
</evidence>
<dbReference type="Pfam" id="PF13561">
    <property type="entry name" value="adh_short_C2"/>
    <property type="match status" value="1"/>
</dbReference>
<evidence type="ECO:0000256" key="1">
    <source>
        <dbReference type="ARBA" id="ARBA00006484"/>
    </source>
</evidence>
<name>A0A5N7CH71_PETAA</name>
<gene>
    <name evidence="4" type="ORF">BDV23DRAFT_191825</name>
</gene>
<dbReference type="SUPFAM" id="SSF51735">
    <property type="entry name" value="NAD(P)-binding Rossmann-fold domains"/>
    <property type="match status" value="1"/>
</dbReference>
<accession>A0A5N7CH71</accession>